<dbReference type="InterPro" id="IPR005839">
    <property type="entry name" value="Methylthiotransferase"/>
</dbReference>
<dbReference type="Pfam" id="PF04055">
    <property type="entry name" value="Radical_SAM"/>
    <property type="match status" value="1"/>
</dbReference>
<dbReference type="CDD" id="cd01335">
    <property type="entry name" value="Radical_SAM"/>
    <property type="match status" value="1"/>
</dbReference>
<accession>A0ABQ6MCV2</accession>
<dbReference type="Proteomes" id="UP001165060">
    <property type="component" value="Unassembled WGS sequence"/>
</dbReference>
<dbReference type="SFLD" id="SFLDS00029">
    <property type="entry name" value="Radical_SAM"/>
    <property type="match status" value="1"/>
</dbReference>
<evidence type="ECO:0000259" key="10">
    <source>
        <dbReference type="PROSITE" id="PS51918"/>
    </source>
</evidence>
<feature type="compositionally biased region" description="Basic and acidic residues" evidence="7">
    <location>
        <begin position="46"/>
        <end position="56"/>
    </location>
</feature>
<feature type="region of interest" description="Disordered" evidence="7">
    <location>
        <begin position="46"/>
        <end position="65"/>
    </location>
</feature>
<dbReference type="SFLD" id="SFLDG01082">
    <property type="entry name" value="B12-binding_domain_containing"/>
    <property type="match status" value="1"/>
</dbReference>
<feature type="domain" description="Radical SAM core" evidence="10">
    <location>
        <begin position="259"/>
        <end position="518"/>
    </location>
</feature>
<dbReference type="InterPro" id="IPR058240">
    <property type="entry name" value="rSAM_sf"/>
</dbReference>
<dbReference type="InterPro" id="IPR020612">
    <property type="entry name" value="Methylthiotransferase_CS"/>
</dbReference>
<dbReference type="InterPro" id="IPR007197">
    <property type="entry name" value="rSAM"/>
</dbReference>
<evidence type="ECO:0000256" key="2">
    <source>
        <dbReference type="ARBA" id="ARBA00022485"/>
    </source>
</evidence>
<dbReference type="SFLD" id="SFLDG01061">
    <property type="entry name" value="methylthiotransferase"/>
    <property type="match status" value="1"/>
</dbReference>
<feature type="region of interest" description="Disordered" evidence="7">
    <location>
        <begin position="131"/>
        <end position="179"/>
    </location>
</feature>
<evidence type="ECO:0000256" key="6">
    <source>
        <dbReference type="ARBA" id="ARBA00023014"/>
    </source>
</evidence>
<evidence type="ECO:0000256" key="1">
    <source>
        <dbReference type="ARBA" id="ARBA00001966"/>
    </source>
</evidence>
<feature type="domain" description="MTTase N-terminal" evidence="9">
    <location>
        <begin position="66"/>
        <end position="225"/>
    </location>
</feature>
<dbReference type="PANTHER" id="PTHR43020">
    <property type="entry name" value="CDK5 REGULATORY SUBUNIT-ASSOCIATED PROTEIN 1"/>
    <property type="match status" value="1"/>
</dbReference>
<organism evidence="11 12">
    <name type="scientific">Tetraparma gracilis</name>
    <dbReference type="NCBI Taxonomy" id="2962635"/>
    <lineage>
        <taxon>Eukaryota</taxon>
        <taxon>Sar</taxon>
        <taxon>Stramenopiles</taxon>
        <taxon>Ochrophyta</taxon>
        <taxon>Bolidophyceae</taxon>
        <taxon>Parmales</taxon>
        <taxon>Triparmaceae</taxon>
        <taxon>Tetraparma</taxon>
    </lineage>
</organism>
<dbReference type="SFLD" id="SFLDF00413">
    <property type="entry name" value="CDK5RAP1"/>
    <property type="match status" value="1"/>
</dbReference>
<dbReference type="Pfam" id="PF00919">
    <property type="entry name" value="UPF0004"/>
    <property type="match status" value="1"/>
</dbReference>
<sequence length="616" mass="67837">MLSRGLRLLRPATRALHPQSQGPLSPRHLSAAAPRLEELRDRLRREPEEARAKKAQADQTSPVDAPTFHLKTYGCQMNVSDTSVVRSILSGAGFVESGSEEDADVSLTNTCAIRDNAEAKVWQRLRTLRAHERKRKWKPRTGVGKQHGAKQKAKSPSAEPSAEPSVDPPPPPRPSTDGDQVVAVLGCMAERLKTDLFTDDGPTVDVVVGPDAYRSLPALLSKALAKNNKSLPLSRRSRGCDTELSFTETYAEISPERGENERTAAFISVMRGCNNMCSYCVVPFTRGRERSRDLPSIVREAREAVKSGVREITLLGQNVNSYHDKAEEALAARPAADYETSQGEFKNMYNLRGGGGHYFADLVEAVADIDPEVRVRFTSPHPKDFPDSLLHLVRDRPNVCNQLHLPAQSGSTKVLADMRRGYSKGSYLSLVEHVRATIPGVNISSDFIAGFCGEAEEDHRDTLDLMARVEFDQAFMFAYSMRGKTHAHRKMQDDVPADVKARRLQEIIDLFREKVQAKNEREELGQLRLVLCEGESRKSGRGGGGAQLTGRTDENKRAVFDVESADAVREGGYAVVRITEVRGHTLVADLVGTTTLTRWAGGRDFDKADKASVAAA</sequence>
<keyword evidence="12" id="KW-1185">Reference proteome</keyword>
<reference evidence="11 12" key="1">
    <citation type="journal article" date="2023" name="Commun. Biol.">
        <title>Genome analysis of Parmales, the sister group of diatoms, reveals the evolutionary specialization of diatoms from phago-mixotrophs to photoautotrophs.</title>
        <authorList>
            <person name="Ban H."/>
            <person name="Sato S."/>
            <person name="Yoshikawa S."/>
            <person name="Yamada K."/>
            <person name="Nakamura Y."/>
            <person name="Ichinomiya M."/>
            <person name="Sato N."/>
            <person name="Blanc-Mathieu R."/>
            <person name="Endo H."/>
            <person name="Kuwata A."/>
            <person name="Ogata H."/>
        </authorList>
    </citation>
    <scope>NUCLEOTIDE SEQUENCE [LARGE SCALE GENOMIC DNA]</scope>
</reference>
<dbReference type="PROSITE" id="PS51918">
    <property type="entry name" value="RADICAL_SAM"/>
    <property type="match status" value="1"/>
</dbReference>
<dbReference type="PROSITE" id="PS51449">
    <property type="entry name" value="MTTASE_N"/>
    <property type="match status" value="1"/>
</dbReference>
<dbReference type="InterPro" id="IPR006638">
    <property type="entry name" value="Elp3/MiaA/NifB-like_rSAM"/>
</dbReference>
<dbReference type="Gene3D" id="3.40.50.12160">
    <property type="entry name" value="Methylthiotransferase, N-terminal domain"/>
    <property type="match status" value="1"/>
</dbReference>
<keyword evidence="5" id="KW-0408">Iron</keyword>
<keyword evidence="4" id="KW-0479">Metal-binding</keyword>
<evidence type="ECO:0000313" key="11">
    <source>
        <dbReference type="EMBL" id="GMI23953.1"/>
    </source>
</evidence>
<proteinExistence type="predicted"/>
<dbReference type="PROSITE" id="PS50926">
    <property type="entry name" value="TRAM"/>
    <property type="match status" value="1"/>
</dbReference>
<dbReference type="SUPFAM" id="SSF102114">
    <property type="entry name" value="Radical SAM enzymes"/>
    <property type="match status" value="1"/>
</dbReference>
<dbReference type="InterPro" id="IPR038135">
    <property type="entry name" value="Methylthiotransferase_N_sf"/>
</dbReference>
<dbReference type="PANTHER" id="PTHR43020:SF2">
    <property type="entry name" value="MITOCHONDRIAL TRNA METHYLTHIOTRANSFERASE CDK5RAP1"/>
    <property type="match status" value="1"/>
</dbReference>
<evidence type="ECO:0000256" key="7">
    <source>
        <dbReference type="SAM" id="MobiDB-lite"/>
    </source>
</evidence>
<dbReference type="InterPro" id="IPR013848">
    <property type="entry name" value="Methylthiotransferase_N"/>
</dbReference>
<keyword evidence="2" id="KW-0004">4Fe-4S</keyword>
<dbReference type="Gene3D" id="3.80.30.20">
    <property type="entry name" value="tm_1862 like domain"/>
    <property type="match status" value="1"/>
</dbReference>
<feature type="compositionally biased region" description="Low complexity" evidence="7">
    <location>
        <begin position="155"/>
        <end position="165"/>
    </location>
</feature>
<feature type="region of interest" description="Disordered" evidence="7">
    <location>
        <begin position="11"/>
        <end position="33"/>
    </location>
</feature>
<name>A0ABQ6MCV2_9STRA</name>
<evidence type="ECO:0000259" key="9">
    <source>
        <dbReference type="PROSITE" id="PS51449"/>
    </source>
</evidence>
<evidence type="ECO:0000256" key="5">
    <source>
        <dbReference type="ARBA" id="ARBA00023004"/>
    </source>
</evidence>
<protein>
    <submittedName>
        <fullName evidence="11">Uncharacterized protein</fullName>
    </submittedName>
</protein>
<evidence type="ECO:0000259" key="8">
    <source>
        <dbReference type="PROSITE" id="PS50926"/>
    </source>
</evidence>
<dbReference type="EMBL" id="BRYB01001362">
    <property type="protein sequence ID" value="GMI23953.1"/>
    <property type="molecule type" value="Genomic_DNA"/>
</dbReference>
<dbReference type="NCBIfam" id="TIGR00089">
    <property type="entry name" value="MiaB/RimO family radical SAM methylthiotransferase"/>
    <property type="match status" value="1"/>
</dbReference>
<keyword evidence="3" id="KW-0949">S-adenosyl-L-methionine</keyword>
<keyword evidence="6" id="KW-0411">Iron-sulfur</keyword>
<evidence type="ECO:0000256" key="3">
    <source>
        <dbReference type="ARBA" id="ARBA00022691"/>
    </source>
</evidence>
<evidence type="ECO:0000313" key="12">
    <source>
        <dbReference type="Proteomes" id="UP001165060"/>
    </source>
</evidence>
<dbReference type="InterPro" id="IPR023404">
    <property type="entry name" value="rSAM_horseshoe"/>
</dbReference>
<comment type="cofactor">
    <cofactor evidence="1">
        <name>[4Fe-4S] cluster</name>
        <dbReference type="ChEBI" id="CHEBI:49883"/>
    </cofactor>
</comment>
<evidence type="ECO:0000256" key="4">
    <source>
        <dbReference type="ARBA" id="ARBA00022723"/>
    </source>
</evidence>
<comment type="caution">
    <text evidence="11">The sequence shown here is derived from an EMBL/GenBank/DDBJ whole genome shotgun (WGS) entry which is preliminary data.</text>
</comment>
<dbReference type="InterPro" id="IPR002792">
    <property type="entry name" value="TRAM_dom"/>
</dbReference>
<dbReference type="PROSITE" id="PS01278">
    <property type="entry name" value="MTTASE_RADICAL"/>
    <property type="match status" value="1"/>
</dbReference>
<feature type="domain" description="TRAM" evidence="8">
    <location>
        <begin position="521"/>
        <end position="592"/>
    </location>
</feature>
<gene>
    <name evidence="11" type="ORF">TeGR_g277</name>
</gene>
<dbReference type="SMART" id="SM00729">
    <property type="entry name" value="Elp3"/>
    <property type="match status" value="1"/>
</dbReference>